<dbReference type="EC" id="2.7.13.3" evidence="3"/>
<evidence type="ECO:0000256" key="1">
    <source>
        <dbReference type="ARBA" id="ARBA00000085"/>
    </source>
</evidence>
<dbReference type="CDD" id="cd00082">
    <property type="entry name" value="HisKA"/>
    <property type="match status" value="1"/>
</dbReference>
<evidence type="ECO:0000256" key="12">
    <source>
        <dbReference type="ARBA" id="ARBA00023136"/>
    </source>
</evidence>
<keyword evidence="10 14" id="KW-1133">Transmembrane helix</keyword>
<dbReference type="InterPro" id="IPR035965">
    <property type="entry name" value="PAS-like_dom_sf"/>
</dbReference>
<dbReference type="PANTHER" id="PTHR42878:SF7">
    <property type="entry name" value="SENSOR HISTIDINE KINASE GLRK"/>
    <property type="match status" value="1"/>
</dbReference>
<dbReference type="EMBL" id="MFJK01000004">
    <property type="protein sequence ID" value="OGG19733.1"/>
    <property type="molecule type" value="Genomic_DNA"/>
</dbReference>
<dbReference type="CDD" id="cd00130">
    <property type="entry name" value="PAS"/>
    <property type="match status" value="1"/>
</dbReference>
<evidence type="ECO:0000256" key="10">
    <source>
        <dbReference type="ARBA" id="ARBA00022989"/>
    </source>
</evidence>
<evidence type="ECO:0000256" key="11">
    <source>
        <dbReference type="ARBA" id="ARBA00023012"/>
    </source>
</evidence>
<dbReference type="InterPro" id="IPR036097">
    <property type="entry name" value="HisK_dim/P_sf"/>
</dbReference>
<evidence type="ECO:0000313" key="18">
    <source>
        <dbReference type="Proteomes" id="UP000177871"/>
    </source>
</evidence>
<dbReference type="SUPFAM" id="SSF47384">
    <property type="entry name" value="Homodimeric domain of signal transducing histidine kinase"/>
    <property type="match status" value="1"/>
</dbReference>
<dbReference type="AlphaFoldDB" id="A0A1F6A4Z9"/>
<dbReference type="FunFam" id="1.10.287.130:FF:000001">
    <property type="entry name" value="Two-component sensor histidine kinase"/>
    <property type="match status" value="1"/>
</dbReference>
<dbReference type="CDD" id="cd00075">
    <property type="entry name" value="HATPase"/>
    <property type="match status" value="1"/>
</dbReference>
<evidence type="ECO:0000259" key="16">
    <source>
        <dbReference type="PROSITE" id="PS50112"/>
    </source>
</evidence>
<organism evidence="17 18">
    <name type="scientific">Candidatus Gottesmanbacteria bacterium RIFCSPHIGHO2_01_FULL_47_48</name>
    <dbReference type="NCBI Taxonomy" id="1798381"/>
    <lineage>
        <taxon>Bacteria</taxon>
        <taxon>Candidatus Gottesmaniibacteriota</taxon>
    </lineage>
</organism>
<comment type="catalytic activity">
    <reaction evidence="1">
        <text>ATP + protein L-histidine = ADP + protein N-phospho-L-histidine.</text>
        <dbReference type="EC" id="2.7.13.3"/>
    </reaction>
</comment>
<dbReference type="InterPro" id="IPR050351">
    <property type="entry name" value="BphY/WalK/GraS-like"/>
</dbReference>
<dbReference type="SUPFAM" id="SSF55785">
    <property type="entry name" value="PYP-like sensor domain (PAS domain)"/>
    <property type="match status" value="1"/>
</dbReference>
<dbReference type="SMART" id="SM00091">
    <property type="entry name" value="PAS"/>
    <property type="match status" value="1"/>
</dbReference>
<evidence type="ECO:0000256" key="8">
    <source>
        <dbReference type="ARBA" id="ARBA00022777"/>
    </source>
</evidence>
<name>A0A1F6A4Z9_9BACT</name>
<evidence type="ECO:0000256" key="3">
    <source>
        <dbReference type="ARBA" id="ARBA00012438"/>
    </source>
</evidence>
<keyword evidence="6 14" id="KW-0812">Transmembrane</keyword>
<dbReference type="InterPro" id="IPR000014">
    <property type="entry name" value="PAS"/>
</dbReference>
<evidence type="ECO:0000256" key="9">
    <source>
        <dbReference type="ARBA" id="ARBA00022840"/>
    </source>
</evidence>
<dbReference type="Gene3D" id="3.30.565.10">
    <property type="entry name" value="Histidine kinase-like ATPase, C-terminal domain"/>
    <property type="match status" value="1"/>
</dbReference>
<dbReference type="SMART" id="SM00388">
    <property type="entry name" value="HisKA"/>
    <property type="match status" value="1"/>
</dbReference>
<feature type="domain" description="Histidine kinase" evidence="15">
    <location>
        <begin position="233"/>
        <end position="451"/>
    </location>
</feature>
<dbReference type="SUPFAM" id="SSF55874">
    <property type="entry name" value="ATPase domain of HSP90 chaperone/DNA topoisomerase II/histidine kinase"/>
    <property type="match status" value="1"/>
</dbReference>
<accession>A0A1F6A4Z9</accession>
<keyword evidence="4" id="KW-0597">Phosphoprotein</keyword>
<keyword evidence="13" id="KW-0175">Coiled coil</keyword>
<keyword evidence="11" id="KW-0902">Two-component regulatory system</keyword>
<proteinExistence type="predicted"/>
<dbReference type="InterPro" id="IPR003594">
    <property type="entry name" value="HATPase_dom"/>
</dbReference>
<dbReference type="InterPro" id="IPR013656">
    <property type="entry name" value="PAS_4"/>
</dbReference>
<dbReference type="InterPro" id="IPR036890">
    <property type="entry name" value="HATPase_C_sf"/>
</dbReference>
<dbReference type="PROSITE" id="PS50109">
    <property type="entry name" value="HIS_KIN"/>
    <property type="match status" value="1"/>
</dbReference>
<dbReference type="GO" id="GO:0016020">
    <property type="term" value="C:membrane"/>
    <property type="evidence" value="ECO:0007669"/>
    <property type="project" value="UniProtKB-SubCell"/>
</dbReference>
<dbReference type="GO" id="GO:0005524">
    <property type="term" value="F:ATP binding"/>
    <property type="evidence" value="ECO:0007669"/>
    <property type="project" value="UniProtKB-KW"/>
</dbReference>
<dbReference type="Pfam" id="PF08448">
    <property type="entry name" value="PAS_4"/>
    <property type="match status" value="1"/>
</dbReference>
<protein>
    <recommendedName>
        <fullName evidence="3">histidine kinase</fullName>
        <ecNumber evidence="3">2.7.13.3</ecNumber>
    </recommendedName>
</protein>
<dbReference type="FunFam" id="3.30.565.10:FF:000006">
    <property type="entry name" value="Sensor histidine kinase WalK"/>
    <property type="match status" value="1"/>
</dbReference>
<keyword evidence="7" id="KW-0547">Nucleotide-binding</keyword>
<keyword evidence="8" id="KW-0418">Kinase</keyword>
<dbReference type="PRINTS" id="PR00344">
    <property type="entry name" value="BCTRLSENSOR"/>
</dbReference>
<keyword evidence="5" id="KW-0808">Transferase</keyword>
<comment type="subcellular location">
    <subcellularLocation>
        <location evidence="2">Membrane</location>
        <topology evidence="2">Multi-pass membrane protein</topology>
    </subcellularLocation>
</comment>
<dbReference type="InterPro" id="IPR003661">
    <property type="entry name" value="HisK_dim/P_dom"/>
</dbReference>
<dbReference type="NCBIfam" id="TIGR00229">
    <property type="entry name" value="sensory_box"/>
    <property type="match status" value="1"/>
</dbReference>
<sequence length="463" mass="51451">MSRLPKSQYFILGALILQLAVTILLFLSGRTALMASLFFVTSSSILVLGLSKSLTTVTTTLQQKTQEAASRLGELEETKKQMTQVLADLRNEKANMEKEKAKDEALLESIGDGLVATSPDGRVLVVNHATEELFGFAKDELIGKRFYEIIPMADARGELIKTEDRPMKIALTEDRKISSSDYFLFGKGTRKFPAAITVAPVHLNGEIIAAIGIYRDISHEKDVDRMKTEFISLASHQLRTPLSAIKWFAELLSDSSSSLSSEQNDFVQNIALSTERMIELVNSLLNVSRIESGRIIIDPKPTDLVALVKNLLLELEGKIKEKHHRVIVTAHEQLPEITIDPKLVRQVYMNLLTNAIKYTPDYGEIEVAISKNDTDIISRVSDNGYGIPQANKEKLFQKFYRAENVVKIEPDGNGLGLYLVKAIIESSGGKVWFESQENKGTTFYFSLPLSGSVRKPGEVTINS</sequence>
<gene>
    <name evidence="17" type="ORF">A2721_01105</name>
</gene>
<dbReference type="PANTHER" id="PTHR42878">
    <property type="entry name" value="TWO-COMPONENT HISTIDINE KINASE"/>
    <property type="match status" value="1"/>
</dbReference>
<dbReference type="InterPro" id="IPR005467">
    <property type="entry name" value="His_kinase_dom"/>
</dbReference>
<dbReference type="Proteomes" id="UP000177871">
    <property type="component" value="Unassembled WGS sequence"/>
</dbReference>
<evidence type="ECO:0000256" key="14">
    <source>
        <dbReference type="SAM" id="Phobius"/>
    </source>
</evidence>
<dbReference type="GO" id="GO:0030295">
    <property type="term" value="F:protein kinase activator activity"/>
    <property type="evidence" value="ECO:0007669"/>
    <property type="project" value="TreeGrafter"/>
</dbReference>
<dbReference type="STRING" id="1798381.A2721_01105"/>
<dbReference type="SMART" id="SM00387">
    <property type="entry name" value="HATPase_c"/>
    <property type="match status" value="1"/>
</dbReference>
<keyword evidence="12 14" id="KW-0472">Membrane</keyword>
<dbReference type="GO" id="GO:0000156">
    <property type="term" value="F:phosphorelay response regulator activity"/>
    <property type="evidence" value="ECO:0007669"/>
    <property type="project" value="TreeGrafter"/>
</dbReference>
<evidence type="ECO:0000256" key="4">
    <source>
        <dbReference type="ARBA" id="ARBA00022553"/>
    </source>
</evidence>
<reference evidence="17 18" key="1">
    <citation type="journal article" date="2016" name="Nat. Commun.">
        <title>Thousands of microbial genomes shed light on interconnected biogeochemical processes in an aquifer system.</title>
        <authorList>
            <person name="Anantharaman K."/>
            <person name="Brown C.T."/>
            <person name="Hug L.A."/>
            <person name="Sharon I."/>
            <person name="Castelle C.J."/>
            <person name="Probst A.J."/>
            <person name="Thomas B.C."/>
            <person name="Singh A."/>
            <person name="Wilkins M.J."/>
            <person name="Karaoz U."/>
            <person name="Brodie E.L."/>
            <person name="Williams K.H."/>
            <person name="Hubbard S.S."/>
            <person name="Banfield J.F."/>
        </authorList>
    </citation>
    <scope>NUCLEOTIDE SEQUENCE [LARGE SCALE GENOMIC DNA]</scope>
</reference>
<dbReference type="InterPro" id="IPR004358">
    <property type="entry name" value="Sig_transdc_His_kin-like_C"/>
</dbReference>
<dbReference type="Pfam" id="PF00512">
    <property type="entry name" value="HisKA"/>
    <property type="match status" value="1"/>
</dbReference>
<evidence type="ECO:0000256" key="7">
    <source>
        <dbReference type="ARBA" id="ARBA00022741"/>
    </source>
</evidence>
<feature type="domain" description="PAS" evidence="16">
    <location>
        <begin position="99"/>
        <end position="150"/>
    </location>
</feature>
<dbReference type="GO" id="GO:0000155">
    <property type="term" value="F:phosphorelay sensor kinase activity"/>
    <property type="evidence" value="ECO:0007669"/>
    <property type="project" value="InterPro"/>
</dbReference>
<dbReference type="Gene3D" id="1.10.287.130">
    <property type="match status" value="1"/>
</dbReference>
<dbReference type="GO" id="GO:0007234">
    <property type="term" value="P:osmosensory signaling via phosphorelay pathway"/>
    <property type="evidence" value="ECO:0007669"/>
    <property type="project" value="TreeGrafter"/>
</dbReference>
<feature type="transmembrane region" description="Helical" evidence="14">
    <location>
        <begin position="9"/>
        <end position="27"/>
    </location>
</feature>
<dbReference type="Gene3D" id="3.30.450.20">
    <property type="entry name" value="PAS domain"/>
    <property type="match status" value="1"/>
</dbReference>
<evidence type="ECO:0000256" key="6">
    <source>
        <dbReference type="ARBA" id="ARBA00022692"/>
    </source>
</evidence>
<keyword evidence="9" id="KW-0067">ATP-binding</keyword>
<evidence type="ECO:0000256" key="2">
    <source>
        <dbReference type="ARBA" id="ARBA00004141"/>
    </source>
</evidence>
<evidence type="ECO:0000256" key="13">
    <source>
        <dbReference type="SAM" id="Coils"/>
    </source>
</evidence>
<dbReference type="PROSITE" id="PS50112">
    <property type="entry name" value="PAS"/>
    <property type="match status" value="1"/>
</dbReference>
<evidence type="ECO:0000313" key="17">
    <source>
        <dbReference type="EMBL" id="OGG19733.1"/>
    </source>
</evidence>
<evidence type="ECO:0000256" key="5">
    <source>
        <dbReference type="ARBA" id="ARBA00022679"/>
    </source>
</evidence>
<dbReference type="Pfam" id="PF02518">
    <property type="entry name" value="HATPase_c"/>
    <property type="match status" value="1"/>
</dbReference>
<comment type="caution">
    <text evidence="17">The sequence shown here is derived from an EMBL/GenBank/DDBJ whole genome shotgun (WGS) entry which is preliminary data.</text>
</comment>
<evidence type="ECO:0000259" key="15">
    <source>
        <dbReference type="PROSITE" id="PS50109"/>
    </source>
</evidence>
<feature type="coiled-coil region" evidence="13">
    <location>
        <begin position="72"/>
        <end position="106"/>
    </location>
</feature>